<evidence type="ECO:0000313" key="2">
    <source>
        <dbReference type="EMBL" id="OJD32803.1"/>
    </source>
</evidence>
<dbReference type="RefSeq" id="XP_020129063.1">
    <property type="nucleotide sequence ID" value="XM_020274956.1"/>
</dbReference>
<reference evidence="2 3" key="1">
    <citation type="submission" date="2016-10" db="EMBL/GenBank/DDBJ databases">
        <title>Proteomics and genomics reveal pathogen-plant mechanisms compatible with a hemibiotrophic lifestyle of Diplodia corticola.</title>
        <authorList>
            <person name="Fernandes I."/>
            <person name="De Jonge R."/>
            <person name="Van De Peer Y."/>
            <person name="Devreese B."/>
            <person name="Alves A."/>
            <person name="Esteves A.C."/>
        </authorList>
    </citation>
    <scope>NUCLEOTIDE SEQUENCE [LARGE SCALE GENOMIC DNA]</scope>
    <source>
        <strain evidence="2 3">CBS 112549</strain>
    </source>
</reference>
<keyword evidence="3" id="KW-1185">Reference proteome</keyword>
<accession>A0A1J9RJQ7</accession>
<comment type="caution">
    <text evidence="2">The sequence shown here is derived from an EMBL/GenBank/DDBJ whole genome shotgun (WGS) entry which is preliminary data.</text>
</comment>
<protein>
    <submittedName>
        <fullName evidence="2">Nuclear pore protein</fullName>
    </submittedName>
</protein>
<dbReference type="OrthoDB" id="5275938at2759"/>
<proteinExistence type="predicted"/>
<organism evidence="2 3">
    <name type="scientific">Diplodia corticola</name>
    <dbReference type="NCBI Taxonomy" id="236234"/>
    <lineage>
        <taxon>Eukaryota</taxon>
        <taxon>Fungi</taxon>
        <taxon>Dikarya</taxon>
        <taxon>Ascomycota</taxon>
        <taxon>Pezizomycotina</taxon>
        <taxon>Dothideomycetes</taxon>
        <taxon>Dothideomycetes incertae sedis</taxon>
        <taxon>Botryosphaeriales</taxon>
        <taxon>Botryosphaeriaceae</taxon>
        <taxon>Diplodia</taxon>
    </lineage>
</organism>
<sequence>MAEATTTNTQLQDSTSRFSVMTESSDDAAIALAVRPLQRPSSGSLSGGGGGSERRGLGTTGRQADGVSRDHRAGSVNGGGSVDGLGDGLGGDGDGDDTPGEKSPVGKTYYFDLKGDTRLLVRNDAGVENVFVCSAKAMTLVCDAWDRMLSPDGHFKEAQEPASEADPREVALPDDDATALSILLDIAHLRFSLIPAKLSFRHLLGVAVLAEKYGAARAFQPWLSMWVGAQRKKVGVPGYEEWLWIAWAFGEQEIFADLATRLVREVRVDEKGRLVNAVGKVLDGESGLAWFPPDILESIMSVRTATISLLQDACYGYQDRYLASYTVPDTASVCCHCGVDVDRECDATVLGSFIISLHENGLSPSREDPTKVKMSIEEFAERLKRVELIDCRHTHFGSCNFAPELWGKIEKVLTCIPSPVLDSHVRHMERQKRHF</sequence>
<name>A0A1J9RJQ7_9PEZI</name>
<feature type="compositionally biased region" description="Gly residues" evidence="1">
    <location>
        <begin position="76"/>
        <end position="92"/>
    </location>
</feature>
<dbReference type="EMBL" id="MNUE01000036">
    <property type="protein sequence ID" value="OJD32803.1"/>
    <property type="molecule type" value="Genomic_DNA"/>
</dbReference>
<dbReference type="Proteomes" id="UP000183809">
    <property type="component" value="Unassembled WGS sequence"/>
</dbReference>
<dbReference type="AlphaFoldDB" id="A0A1J9RJQ7"/>
<feature type="compositionally biased region" description="Polar residues" evidence="1">
    <location>
        <begin position="1"/>
        <end position="23"/>
    </location>
</feature>
<dbReference type="GeneID" id="31015217"/>
<evidence type="ECO:0000313" key="3">
    <source>
        <dbReference type="Proteomes" id="UP000183809"/>
    </source>
</evidence>
<gene>
    <name evidence="2" type="ORF">BKCO1_3600083</name>
</gene>
<evidence type="ECO:0000256" key="1">
    <source>
        <dbReference type="SAM" id="MobiDB-lite"/>
    </source>
</evidence>
<feature type="region of interest" description="Disordered" evidence="1">
    <location>
        <begin position="1"/>
        <end position="106"/>
    </location>
</feature>
<dbReference type="STRING" id="236234.A0A1J9RJQ7"/>